<dbReference type="GO" id="GO:0051087">
    <property type="term" value="F:protein-folding chaperone binding"/>
    <property type="evidence" value="ECO:0007669"/>
    <property type="project" value="InterPro"/>
</dbReference>
<dbReference type="AlphaFoldDB" id="A0A0D3HXD1"/>
<dbReference type="Gene3D" id="1.20.58.120">
    <property type="entry name" value="BAG domain"/>
    <property type="match status" value="1"/>
</dbReference>
<evidence type="ECO:0000313" key="2">
    <source>
        <dbReference type="Proteomes" id="UP000013827"/>
    </source>
</evidence>
<dbReference type="GeneID" id="17249819"/>
<name>A0A0D3HXD1_EMIH1</name>
<protein>
    <recommendedName>
        <fullName evidence="3">BAG domain-containing protein</fullName>
    </recommendedName>
</protein>
<dbReference type="InterPro" id="IPR036533">
    <property type="entry name" value="BAG_dom_sf"/>
</dbReference>
<reference evidence="1" key="2">
    <citation type="submission" date="2024-10" db="UniProtKB">
        <authorList>
            <consortium name="EnsemblProtists"/>
        </authorList>
    </citation>
    <scope>IDENTIFICATION</scope>
</reference>
<dbReference type="HOGENOM" id="CLU_1809823_0_0_1"/>
<organism evidence="1 2">
    <name type="scientific">Emiliania huxleyi (strain CCMP1516)</name>
    <dbReference type="NCBI Taxonomy" id="280463"/>
    <lineage>
        <taxon>Eukaryota</taxon>
        <taxon>Haptista</taxon>
        <taxon>Haptophyta</taxon>
        <taxon>Prymnesiophyceae</taxon>
        <taxon>Isochrysidales</taxon>
        <taxon>Noelaerhabdaceae</taxon>
        <taxon>Emiliania</taxon>
    </lineage>
</organism>
<keyword evidence="2" id="KW-1185">Reference proteome</keyword>
<dbReference type="Proteomes" id="UP000013827">
    <property type="component" value="Unassembled WGS sequence"/>
</dbReference>
<evidence type="ECO:0008006" key="3">
    <source>
        <dbReference type="Google" id="ProtNLM"/>
    </source>
</evidence>
<dbReference type="EnsemblProtists" id="EOD03666">
    <property type="protein sequence ID" value="EOD03666"/>
    <property type="gene ID" value="EMIHUDRAFT_250838"/>
</dbReference>
<evidence type="ECO:0000313" key="1">
    <source>
        <dbReference type="EnsemblProtists" id="EOD03666"/>
    </source>
</evidence>
<reference evidence="2" key="1">
    <citation type="journal article" date="2013" name="Nature">
        <title>Pan genome of the phytoplankton Emiliania underpins its global distribution.</title>
        <authorList>
            <person name="Read B.A."/>
            <person name="Kegel J."/>
            <person name="Klute M.J."/>
            <person name="Kuo A."/>
            <person name="Lefebvre S.C."/>
            <person name="Maumus F."/>
            <person name="Mayer C."/>
            <person name="Miller J."/>
            <person name="Monier A."/>
            <person name="Salamov A."/>
            <person name="Young J."/>
            <person name="Aguilar M."/>
            <person name="Claverie J.M."/>
            <person name="Frickenhaus S."/>
            <person name="Gonzalez K."/>
            <person name="Herman E.K."/>
            <person name="Lin Y.C."/>
            <person name="Napier J."/>
            <person name="Ogata H."/>
            <person name="Sarno A.F."/>
            <person name="Shmutz J."/>
            <person name="Schroeder D."/>
            <person name="de Vargas C."/>
            <person name="Verret F."/>
            <person name="von Dassow P."/>
            <person name="Valentin K."/>
            <person name="Van de Peer Y."/>
            <person name="Wheeler G."/>
            <person name="Dacks J.B."/>
            <person name="Delwiche C.F."/>
            <person name="Dyhrman S.T."/>
            <person name="Glockner G."/>
            <person name="John U."/>
            <person name="Richards T."/>
            <person name="Worden A.Z."/>
            <person name="Zhang X."/>
            <person name="Grigoriev I.V."/>
            <person name="Allen A.E."/>
            <person name="Bidle K."/>
            <person name="Borodovsky M."/>
            <person name="Bowler C."/>
            <person name="Brownlee C."/>
            <person name="Cock J.M."/>
            <person name="Elias M."/>
            <person name="Gladyshev V.N."/>
            <person name="Groth M."/>
            <person name="Guda C."/>
            <person name="Hadaegh A."/>
            <person name="Iglesias-Rodriguez M.D."/>
            <person name="Jenkins J."/>
            <person name="Jones B.M."/>
            <person name="Lawson T."/>
            <person name="Leese F."/>
            <person name="Lindquist E."/>
            <person name="Lobanov A."/>
            <person name="Lomsadze A."/>
            <person name="Malik S.B."/>
            <person name="Marsh M.E."/>
            <person name="Mackinder L."/>
            <person name="Mock T."/>
            <person name="Mueller-Roeber B."/>
            <person name="Pagarete A."/>
            <person name="Parker M."/>
            <person name="Probert I."/>
            <person name="Quesneville H."/>
            <person name="Raines C."/>
            <person name="Rensing S.A."/>
            <person name="Riano-Pachon D.M."/>
            <person name="Richier S."/>
            <person name="Rokitta S."/>
            <person name="Shiraiwa Y."/>
            <person name="Soanes D.M."/>
            <person name="van der Giezen M."/>
            <person name="Wahlund T.M."/>
            <person name="Williams B."/>
            <person name="Wilson W."/>
            <person name="Wolfe G."/>
            <person name="Wurch L.L."/>
        </authorList>
    </citation>
    <scope>NUCLEOTIDE SEQUENCE</scope>
</reference>
<dbReference type="KEGG" id="ehx:EMIHUDRAFT_250838"/>
<accession>A0A0D3HXD1</accession>
<sequence>MGCAASSNAATTEDAVPKAVPAVLPELTTRSLAVCTTLDTLEKELDEMQATLNRADEALATEAPPIALRSTLASLHGSATALLATRLDALHTADLTSGRDEARAKRKALVAAAERVIERAEAQIREGPRPKRYELQLARSSES</sequence>
<dbReference type="PaxDb" id="2903-EOD03666"/>
<proteinExistence type="predicted"/>
<dbReference type="RefSeq" id="XP_005756095.1">
    <property type="nucleotide sequence ID" value="XM_005756038.1"/>
</dbReference>